<dbReference type="SUPFAM" id="SSF103473">
    <property type="entry name" value="MFS general substrate transporter"/>
    <property type="match status" value="1"/>
</dbReference>
<organism evidence="7 8">
    <name type="scientific">Oidiodendron maius (strain Zn)</name>
    <dbReference type="NCBI Taxonomy" id="913774"/>
    <lineage>
        <taxon>Eukaryota</taxon>
        <taxon>Fungi</taxon>
        <taxon>Dikarya</taxon>
        <taxon>Ascomycota</taxon>
        <taxon>Pezizomycotina</taxon>
        <taxon>Leotiomycetes</taxon>
        <taxon>Leotiomycetes incertae sedis</taxon>
        <taxon>Myxotrichaceae</taxon>
        <taxon>Oidiodendron</taxon>
    </lineage>
</organism>
<feature type="transmembrane region" description="Helical" evidence="5">
    <location>
        <begin position="284"/>
        <end position="307"/>
    </location>
</feature>
<proteinExistence type="predicted"/>
<dbReference type="Pfam" id="PF07690">
    <property type="entry name" value="MFS_1"/>
    <property type="match status" value="1"/>
</dbReference>
<dbReference type="EMBL" id="KN832895">
    <property type="protein sequence ID" value="KIM93414.1"/>
    <property type="molecule type" value="Genomic_DNA"/>
</dbReference>
<keyword evidence="8" id="KW-1185">Reference proteome</keyword>
<feature type="transmembrane region" description="Helical" evidence="5">
    <location>
        <begin position="192"/>
        <end position="211"/>
    </location>
</feature>
<keyword evidence="4 5" id="KW-0472">Membrane</keyword>
<feature type="transmembrane region" description="Helical" evidence="5">
    <location>
        <begin position="470"/>
        <end position="491"/>
    </location>
</feature>
<dbReference type="OrthoDB" id="5215911at2759"/>
<dbReference type="InParanoid" id="A0A0C3GPU1"/>
<feature type="transmembrane region" description="Helical" evidence="5">
    <location>
        <begin position="103"/>
        <end position="125"/>
    </location>
</feature>
<gene>
    <name evidence="7" type="ORF">OIDMADRAFT_74174</name>
</gene>
<comment type="subcellular location">
    <subcellularLocation>
        <location evidence="1">Membrane</location>
        <topology evidence="1">Multi-pass membrane protein</topology>
    </subcellularLocation>
</comment>
<dbReference type="GO" id="GO:0005886">
    <property type="term" value="C:plasma membrane"/>
    <property type="evidence" value="ECO:0007669"/>
    <property type="project" value="TreeGrafter"/>
</dbReference>
<evidence type="ECO:0000256" key="2">
    <source>
        <dbReference type="ARBA" id="ARBA00022692"/>
    </source>
</evidence>
<feature type="transmembrane region" description="Helical" evidence="5">
    <location>
        <begin position="435"/>
        <end position="458"/>
    </location>
</feature>
<evidence type="ECO:0000256" key="3">
    <source>
        <dbReference type="ARBA" id="ARBA00022989"/>
    </source>
</evidence>
<sequence length="495" mass="54321">LGTAHLIKDDGRIILVPTPSRDPADPLNWSPLRKWTIIVLLVIWSSTALSVQNFLANFLPSVYKRFPDATTNQVNLLLTISTPLVAPGELIFVPLALTYGRRFSLLLSIILLLASTAWGACSTSYGSLLGARILEGFAGGPTDAMGFTIIQEFSFVHERGRMLGVLMMGQLALQLIFAIVTNYMAVSTGFKWPFALFSCISAGTFIGLFIFMPETRYEQRSEQDDIEITLKEHTAIRKELNSTGEFPHFGLKRQMSLWVGKGSGPDRDFFLIFRHMGTMLLHPVIWWSALLNAVITGALIAFTTIYAEMLVAPPWSWPATNVGLVNIGAIAAALVNWILLGWGNDKLIVYLAKRNKGVSAPEHRLLLLSIPIATGLAANVGFGVIAQRYLITDPGGSQPHWFGLAFILAIFYMAFGGILEVTYTYLASMTEPSHSLAAMTTVSVIRDMISFGMSYGVNNFAVKCGYLTSFGVYGMLVAVFGVMGVPVYFYGKVLR</sequence>
<feature type="transmembrane region" description="Helical" evidence="5">
    <location>
        <begin position="35"/>
        <end position="55"/>
    </location>
</feature>
<evidence type="ECO:0000256" key="1">
    <source>
        <dbReference type="ARBA" id="ARBA00004141"/>
    </source>
</evidence>
<reference evidence="7 8" key="1">
    <citation type="submission" date="2014-04" db="EMBL/GenBank/DDBJ databases">
        <authorList>
            <consortium name="DOE Joint Genome Institute"/>
            <person name="Kuo A."/>
            <person name="Martino E."/>
            <person name="Perotto S."/>
            <person name="Kohler A."/>
            <person name="Nagy L.G."/>
            <person name="Floudas D."/>
            <person name="Copeland A."/>
            <person name="Barry K.W."/>
            <person name="Cichocki N."/>
            <person name="Veneault-Fourrey C."/>
            <person name="LaButti K."/>
            <person name="Lindquist E.A."/>
            <person name="Lipzen A."/>
            <person name="Lundell T."/>
            <person name="Morin E."/>
            <person name="Murat C."/>
            <person name="Sun H."/>
            <person name="Tunlid A."/>
            <person name="Henrissat B."/>
            <person name="Grigoriev I.V."/>
            <person name="Hibbett D.S."/>
            <person name="Martin F."/>
            <person name="Nordberg H.P."/>
            <person name="Cantor M.N."/>
            <person name="Hua S.X."/>
        </authorList>
    </citation>
    <scope>NUCLEOTIDE SEQUENCE [LARGE SCALE GENOMIC DNA]</scope>
    <source>
        <strain evidence="7 8">Zn</strain>
    </source>
</reference>
<dbReference type="GO" id="GO:0022857">
    <property type="term" value="F:transmembrane transporter activity"/>
    <property type="evidence" value="ECO:0007669"/>
    <property type="project" value="InterPro"/>
</dbReference>
<dbReference type="InterPro" id="IPR011701">
    <property type="entry name" value="MFS"/>
</dbReference>
<feature type="transmembrane region" description="Helical" evidence="5">
    <location>
        <begin position="365"/>
        <end position="389"/>
    </location>
</feature>
<evidence type="ECO:0000313" key="7">
    <source>
        <dbReference type="EMBL" id="KIM93414.1"/>
    </source>
</evidence>
<dbReference type="PANTHER" id="PTHR23502">
    <property type="entry name" value="MAJOR FACILITATOR SUPERFAMILY"/>
    <property type="match status" value="1"/>
</dbReference>
<dbReference type="STRING" id="913774.A0A0C3GPU1"/>
<dbReference type="AlphaFoldDB" id="A0A0C3GPU1"/>
<evidence type="ECO:0000256" key="5">
    <source>
        <dbReference type="SAM" id="Phobius"/>
    </source>
</evidence>
<feature type="non-terminal residue" evidence="7">
    <location>
        <position position="495"/>
    </location>
</feature>
<keyword evidence="2 5" id="KW-0812">Transmembrane</keyword>
<dbReference type="Proteomes" id="UP000054321">
    <property type="component" value="Unassembled WGS sequence"/>
</dbReference>
<dbReference type="HOGENOM" id="CLU_008455_13_4_1"/>
<protein>
    <recommendedName>
        <fullName evidence="6">Major facilitator superfamily (MFS) profile domain-containing protein</fullName>
    </recommendedName>
</protein>
<evidence type="ECO:0000256" key="4">
    <source>
        <dbReference type="ARBA" id="ARBA00023136"/>
    </source>
</evidence>
<reference evidence="8" key="2">
    <citation type="submission" date="2015-01" db="EMBL/GenBank/DDBJ databases">
        <title>Evolutionary Origins and Diversification of the Mycorrhizal Mutualists.</title>
        <authorList>
            <consortium name="DOE Joint Genome Institute"/>
            <consortium name="Mycorrhizal Genomics Consortium"/>
            <person name="Kohler A."/>
            <person name="Kuo A."/>
            <person name="Nagy L.G."/>
            <person name="Floudas D."/>
            <person name="Copeland A."/>
            <person name="Barry K.W."/>
            <person name="Cichocki N."/>
            <person name="Veneault-Fourrey C."/>
            <person name="LaButti K."/>
            <person name="Lindquist E.A."/>
            <person name="Lipzen A."/>
            <person name="Lundell T."/>
            <person name="Morin E."/>
            <person name="Murat C."/>
            <person name="Riley R."/>
            <person name="Ohm R."/>
            <person name="Sun H."/>
            <person name="Tunlid A."/>
            <person name="Henrissat B."/>
            <person name="Grigoriev I.V."/>
            <person name="Hibbett D.S."/>
            <person name="Martin F."/>
        </authorList>
    </citation>
    <scope>NUCLEOTIDE SEQUENCE [LARGE SCALE GENOMIC DNA]</scope>
    <source>
        <strain evidence="8">Zn</strain>
    </source>
</reference>
<accession>A0A0C3GPU1</accession>
<dbReference type="Gene3D" id="1.20.1250.20">
    <property type="entry name" value="MFS general substrate transporter like domains"/>
    <property type="match status" value="1"/>
</dbReference>
<feature type="transmembrane region" description="Helical" evidence="5">
    <location>
        <begin position="76"/>
        <end position="97"/>
    </location>
</feature>
<feature type="domain" description="Major facilitator superfamily (MFS) profile" evidence="6">
    <location>
        <begin position="36"/>
        <end position="495"/>
    </location>
</feature>
<keyword evidence="3 5" id="KW-1133">Transmembrane helix</keyword>
<feature type="transmembrane region" description="Helical" evidence="5">
    <location>
        <begin position="327"/>
        <end position="344"/>
    </location>
</feature>
<feature type="transmembrane region" description="Helical" evidence="5">
    <location>
        <begin position="163"/>
        <end position="186"/>
    </location>
</feature>
<name>A0A0C3GPU1_OIDMZ</name>
<dbReference type="InterPro" id="IPR020846">
    <property type="entry name" value="MFS_dom"/>
</dbReference>
<dbReference type="InterPro" id="IPR036259">
    <property type="entry name" value="MFS_trans_sf"/>
</dbReference>
<dbReference type="PANTHER" id="PTHR23502:SF164">
    <property type="entry name" value="MAJOR FACILITATOR SUPERFAMILY (MFS) PROFILE DOMAIN-CONTAINING PROTEIN"/>
    <property type="match status" value="1"/>
</dbReference>
<evidence type="ECO:0000313" key="8">
    <source>
        <dbReference type="Proteomes" id="UP000054321"/>
    </source>
</evidence>
<feature type="transmembrane region" description="Helical" evidence="5">
    <location>
        <begin position="401"/>
        <end position="423"/>
    </location>
</feature>
<dbReference type="PROSITE" id="PS50850">
    <property type="entry name" value="MFS"/>
    <property type="match status" value="1"/>
</dbReference>
<feature type="non-terminal residue" evidence="7">
    <location>
        <position position="1"/>
    </location>
</feature>
<evidence type="ECO:0000259" key="6">
    <source>
        <dbReference type="PROSITE" id="PS50850"/>
    </source>
</evidence>